<dbReference type="AlphaFoldDB" id="A0A8C9P0R7"/>
<feature type="compositionally biased region" description="Low complexity" evidence="1">
    <location>
        <begin position="114"/>
        <end position="125"/>
    </location>
</feature>
<dbReference type="PROSITE" id="PS50186">
    <property type="entry name" value="DEP"/>
    <property type="match status" value="1"/>
</dbReference>
<feature type="compositionally biased region" description="Low complexity" evidence="1">
    <location>
        <begin position="58"/>
        <end position="78"/>
    </location>
</feature>
<dbReference type="InterPro" id="IPR036388">
    <property type="entry name" value="WH-like_DNA-bd_sf"/>
</dbReference>
<accession>A0A8C9P0R7</accession>
<dbReference type="GO" id="GO:0005829">
    <property type="term" value="C:cytosol"/>
    <property type="evidence" value="ECO:0007669"/>
    <property type="project" value="TreeGrafter"/>
</dbReference>
<reference evidence="4" key="1">
    <citation type="submission" date="2025-08" db="UniProtKB">
        <authorList>
            <consortium name="Ensembl"/>
        </authorList>
    </citation>
    <scope>IDENTIFICATION</scope>
</reference>
<dbReference type="GO" id="GO:0035556">
    <property type="term" value="P:intracellular signal transduction"/>
    <property type="evidence" value="ECO:0007669"/>
    <property type="project" value="InterPro"/>
</dbReference>
<dbReference type="Gene3D" id="1.10.10.10">
    <property type="entry name" value="Winged helix-like DNA-binding domain superfamily/Winged helix DNA-binding domain"/>
    <property type="match status" value="1"/>
</dbReference>
<evidence type="ECO:0000313" key="5">
    <source>
        <dbReference type="Proteomes" id="UP000694422"/>
    </source>
</evidence>
<dbReference type="InterPro" id="IPR008339">
    <property type="entry name" value="Dishevelled_fam"/>
</dbReference>
<dbReference type="GO" id="GO:0005109">
    <property type="term" value="F:frizzled binding"/>
    <property type="evidence" value="ECO:0007669"/>
    <property type="project" value="TreeGrafter"/>
</dbReference>
<dbReference type="PANTHER" id="PTHR10878:SF5">
    <property type="entry name" value="SEGMENT POLARITY PROTEIN DISHEVELLED HOMOLOG DVL-1-RELATED"/>
    <property type="match status" value="1"/>
</dbReference>
<dbReference type="PANTHER" id="PTHR10878">
    <property type="entry name" value="SEGMENT POLARITY PROTEIN DISHEVELLED"/>
    <property type="match status" value="1"/>
</dbReference>
<evidence type="ECO:0000256" key="2">
    <source>
        <dbReference type="SAM" id="SignalP"/>
    </source>
</evidence>
<feature type="region of interest" description="Disordered" evidence="1">
    <location>
        <begin position="114"/>
        <end position="133"/>
    </location>
</feature>
<keyword evidence="5" id="KW-1185">Reference proteome</keyword>
<dbReference type="FunFam" id="1.10.10.10:FF:000040">
    <property type="entry name" value="segment polarity protein dishevelled homolog DVL-3"/>
    <property type="match status" value="1"/>
</dbReference>
<proteinExistence type="predicted"/>
<feature type="domain" description="DEP" evidence="3">
    <location>
        <begin position="151"/>
        <end position="228"/>
    </location>
</feature>
<reference evidence="4" key="2">
    <citation type="submission" date="2025-09" db="UniProtKB">
        <authorList>
            <consortium name="Ensembl"/>
        </authorList>
    </citation>
    <scope>IDENTIFICATION</scope>
</reference>
<feature type="compositionally biased region" description="Low complexity" evidence="1">
    <location>
        <begin position="293"/>
        <end position="312"/>
    </location>
</feature>
<name>A0A8C9P0R7_SPEDA</name>
<protein>
    <recommendedName>
        <fullName evidence="3">DEP domain-containing protein</fullName>
    </recommendedName>
</protein>
<dbReference type="InterPro" id="IPR036390">
    <property type="entry name" value="WH_DNA-bd_sf"/>
</dbReference>
<evidence type="ECO:0000259" key="3">
    <source>
        <dbReference type="PROSITE" id="PS50186"/>
    </source>
</evidence>
<dbReference type="Pfam" id="PF12316">
    <property type="entry name" value="Dsh_C"/>
    <property type="match status" value="1"/>
</dbReference>
<keyword evidence="2" id="KW-0732">Signal</keyword>
<dbReference type="PRINTS" id="PR01760">
    <property type="entry name" value="DISHEVELLED"/>
</dbReference>
<feature type="region of interest" description="Disordered" evidence="1">
    <location>
        <begin position="292"/>
        <end position="365"/>
    </location>
</feature>
<feature type="chain" id="PRO_5034453640" description="DEP domain-containing protein" evidence="2">
    <location>
        <begin position="20"/>
        <end position="420"/>
    </location>
</feature>
<evidence type="ECO:0000313" key="4">
    <source>
        <dbReference type="Ensembl" id="ENSSDAP00000003759.1"/>
    </source>
</evidence>
<dbReference type="CDD" id="cd04438">
    <property type="entry name" value="DEP_dishevelled"/>
    <property type="match status" value="1"/>
</dbReference>
<dbReference type="Proteomes" id="UP000694422">
    <property type="component" value="Unplaced"/>
</dbReference>
<dbReference type="InterPro" id="IPR024580">
    <property type="entry name" value="Dishevelled_C-dom"/>
</dbReference>
<feature type="region of interest" description="Disordered" evidence="1">
    <location>
        <begin position="38"/>
        <end position="78"/>
    </location>
</feature>
<feature type="compositionally biased region" description="Polar residues" evidence="1">
    <location>
        <begin position="353"/>
        <end position="365"/>
    </location>
</feature>
<dbReference type="SMART" id="SM00049">
    <property type="entry name" value="DEP"/>
    <property type="match status" value="1"/>
</dbReference>
<evidence type="ECO:0000256" key="1">
    <source>
        <dbReference type="SAM" id="MobiDB-lite"/>
    </source>
</evidence>
<dbReference type="Pfam" id="PF00610">
    <property type="entry name" value="DEP"/>
    <property type="match status" value="1"/>
</dbReference>
<feature type="signal peptide" evidence="2">
    <location>
        <begin position="1"/>
        <end position="19"/>
    </location>
</feature>
<dbReference type="SUPFAM" id="SSF46785">
    <property type="entry name" value="Winged helix' DNA-binding domain"/>
    <property type="match status" value="1"/>
</dbReference>
<dbReference type="InterPro" id="IPR015506">
    <property type="entry name" value="Dsh/Dvl-rel"/>
</dbReference>
<sequence>MGTLISRLSCFTWLDAVSASIPRTAAWLGGLSAKGKCSQGKGSLPESDGLSPLPCALPSQPRPSAHHPSPAAPRWPSADPVRPIDPAAWLSHTAALTGALPRYGASPCSSAVSRTSSSSLTSSVPGAPQLEEAPLTVKSDMSAVVRVMQLPDSGLEIRDRMWLKITIANAVIGADVVDWLYTHVEGFKERRERREARKYASGMLKHGFLRHTVNKVTFSEQCYYVFGDLCSNLAALTLNSGSSGAPDPDTLTEGLAEWTLGAGKPGSPPASLSACPQPACVLRFPPLPGSPGEGLSQLAVQGSKSSGSTQSSRRALGREEEGWAAGARGSGSESDHTVLSGSGGTGRRERPVSQLSRGSSPHSQLSTVLHPLTKAYAVVGGPPGGPPVRELAAVPPELTGSRQSFQKAMGNPCEFFVDIM</sequence>
<dbReference type="Ensembl" id="ENSSDAT00000004329.1">
    <property type="protein sequence ID" value="ENSSDAP00000003759.1"/>
    <property type="gene ID" value="ENSSDAG00000003543.1"/>
</dbReference>
<dbReference type="PRINTS" id="PR01761">
    <property type="entry name" value="DISHEVELLED1"/>
</dbReference>
<dbReference type="GO" id="GO:0060070">
    <property type="term" value="P:canonical Wnt signaling pathway"/>
    <property type="evidence" value="ECO:0007669"/>
    <property type="project" value="TreeGrafter"/>
</dbReference>
<dbReference type="InterPro" id="IPR000591">
    <property type="entry name" value="DEP_dom"/>
</dbReference>
<organism evidence="4 5">
    <name type="scientific">Spermophilus dauricus</name>
    <name type="common">Daurian ground squirrel</name>
    <dbReference type="NCBI Taxonomy" id="99837"/>
    <lineage>
        <taxon>Eukaryota</taxon>
        <taxon>Metazoa</taxon>
        <taxon>Chordata</taxon>
        <taxon>Craniata</taxon>
        <taxon>Vertebrata</taxon>
        <taxon>Euteleostomi</taxon>
        <taxon>Mammalia</taxon>
        <taxon>Eutheria</taxon>
        <taxon>Euarchontoglires</taxon>
        <taxon>Glires</taxon>
        <taxon>Rodentia</taxon>
        <taxon>Sciuromorpha</taxon>
        <taxon>Sciuridae</taxon>
        <taxon>Xerinae</taxon>
        <taxon>Marmotini</taxon>
        <taxon>Spermophilus</taxon>
    </lineage>
</organism>